<evidence type="ECO:0000256" key="2">
    <source>
        <dbReference type="ARBA" id="ARBA00022475"/>
    </source>
</evidence>
<feature type="transmembrane region" description="Helical" evidence="7">
    <location>
        <begin position="197"/>
        <end position="216"/>
    </location>
</feature>
<gene>
    <name evidence="7" type="primary">lgt</name>
    <name evidence="8" type="ORF">GSH16_02065</name>
</gene>
<feature type="transmembrane region" description="Helical" evidence="7">
    <location>
        <begin position="223"/>
        <end position="242"/>
    </location>
</feature>
<comment type="pathway">
    <text evidence="7">Protein modification; lipoprotein biosynthesis (diacylglyceryl transfer).</text>
</comment>
<proteinExistence type="inferred from homology"/>
<evidence type="ECO:0000256" key="4">
    <source>
        <dbReference type="ARBA" id="ARBA00022692"/>
    </source>
</evidence>
<dbReference type="InterPro" id="IPR001640">
    <property type="entry name" value="Lgt"/>
</dbReference>
<keyword evidence="5 7" id="KW-1133">Transmembrane helix</keyword>
<evidence type="ECO:0000256" key="7">
    <source>
        <dbReference type="HAMAP-Rule" id="MF_01147"/>
    </source>
</evidence>
<dbReference type="Pfam" id="PF01790">
    <property type="entry name" value="LGT"/>
    <property type="match status" value="1"/>
</dbReference>
<dbReference type="PANTHER" id="PTHR30589:SF0">
    <property type="entry name" value="PHOSPHATIDYLGLYCEROL--PROLIPOPROTEIN DIACYLGLYCERYL TRANSFERASE"/>
    <property type="match status" value="1"/>
</dbReference>
<dbReference type="PANTHER" id="PTHR30589">
    <property type="entry name" value="PROLIPOPROTEIN DIACYLGLYCERYL TRANSFERASE"/>
    <property type="match status" value="1"/>
</dbReference>
<dbReference type="UniPathway" id="UPA00664"/>
<keyword evidence="4 7" id="KW-0812">Transmembrane</keyword>
<evidence type="ECO:0000256" key="6">
    <source>
        <dbReference type="ARBA" id="ARBA00023136"/>
    </source>
</evidence>
<evidence type="ECO:0000256" key="5">
    <source>
        <dbReference type="ARBA" id="ARBA00022989"/>
    </source>
</evidence>
<evidence type="ECO:0000313" key="8">
    <source>
        <dbReference type="EMBL" id="MXU64216.1"/>
    </source>
</evidence>
<sequence length="299" mass="32768">MLLALPFPDIDPVLFSVDLFGMTLAIRWYALAYIAGLLLGWALIVALVKRPALWPGATAPMTPKQPEDLLTWMILSVIIGGRLGYVFFYQPAMLWTDPMQVLRVWDGGMSFHGGFLGVIVGVALWARLRGVPLLQVSDAVAFAAPIGIFFGRLANFINGELWGRPTDLPWAVAFPDPAAQLCPPDWIGICTRHPSQLYEALLEGALLFALMAVLILRRHWLHWPGRIMGLFFLGYGLARSFVELFRQPDAQFQSAGNPLGHAIQFGTGPDALGLTMGQILSLPMILIGIALIVSAKRPA</sequence>
<protein>
    <recommendedName>
        <fullName evidence="7">Phosphatidylglycerol--prolipoprotein diacylglyceryl transferase</fullName>
        <ecNumber evidence="7">2.5.1.145</ecNumber>
    </recommendedName>
</protein>
<comment type="subcellular location">
    <subcellularLocation>
        <location evidence="7">Cell membrane</location>
        <topology evidence="7">Multi-pass membrane protein</topology>
    </subcellularLocation>
</comment>
<feature type="transmembrane region" description="Helical" evidence="7">
    <location>
        <begin position="271"/>
        <end position="293"/>
    </location>
</feature>
<feature type="transmembrane region" description="Helical" evidence="7">
    <location>
        <begin position="140"/>
        <end position="157"/>
    </location>
</feature>
<comment type="caution">
    <text evidence="8">The sequence shown here is derived from an EMBL/GenBank/DDBJ whole genome shotgun (WGS) entry which is preliminary data.</text>
</comment>
<feature type="binding site" evidence="7">
    <location>
        <position position="152"/>
    </location>
    <ligand>
        <name>a 1,2-diacyl-sn-glycero-3-phospho-(1'-sn-glycerol)</name>
        <dbReference type="ChEBI" id="CHEBI:64716"/>
    </ligand>
</feature>
<dbReference type="GO" id="GO:0008961">
    <property type="term" value="F:phosphatidylglycerol-prolipoprotein diacylglyceryl transferase activity"/>
    <property type="evidence" value="ECO:0007669"/>
    <property type="project" value="UniProtKB-UniRule"/>
</dbReference>
<feature type="transmembrane region" description="Helical" evidence="7">
    <location>
        <begin position="109"/>
        <end position="128"/>
    </location>
</feature>
<dbReference type="Proteomes" id="UP000436016">
    <property type="component" value="Unassembled WGS sequence"/>
</dbReference>
<dbReference type="GO" id="GO:0005886">
    <property type="term" value="C:plasma membrane"/>
    <property type="evidence" value="ECO:0007669"/>
    <property type="project" value="UniProtKB-SubCell"/>
</dbReference>
<keyword evidence="9" id="KW-1185">Reference proteome</keyword>
<keyword evidence="2 7" id="KW-1003">Cell membrane</keyword>
<dbReference type="PROSITE" id="PS01311">
    <property type="entry name" value="LGT"/>
    <property type="match status" value="1"/>
</dbReference>
<dbReference type="NCBIfam" id="TIGR00544">
    <property type="entry name" value="lgt"/>
    <property type="match status" value="1"/>
</dbReference>
<accession>A0A6B0TK35</accession>
<feature type="transmembrane region" description="Helical" evidence="7">
    <location>
        <begin position="26"/>
        <end position="48"/>
    </location>
</feature>
<feature type="transmembrane region" description="Helical" evidence="7">
    <location>
        <begin position="69"/>
        <end position="89"/>
    </location>
</feature>
<comment type="function">
    <text evidence="7">Catalyzes the transfer of the diacylglyceryl group from phosphatidylglycerol to the sulfhydryl group of the N-terminal cysteine of a prolipoprotein, the first step in the formation of mature lipoproteins.</text>
</comment>
<keyword evidence="8" id="KW-0449">Lipoprotein</keyword>
<comment type="catalytic activity">
    <reaction evidence="7">
        <text>L-cysteinyl-[prolipoprotein] + a 1,2-diacyl-sn-glycero-3-phospho-(1'-sn-glycerol) = an S-1,2-diacyl-sn-glyceryl-L-cysteinyl-[prolipoprotein] + sn-glycerol 1-phosphate + H(+)</text>
        <dbReference type="Rhea" id="RHEA:56712"/>
        <dbReference type="Rhea" id="RHEA-COMP:14679"/>
        <dbReference type="Rhea" id="RHEA-COMP:14680"/>
        <dbReference type="ChEBI" id="CHEBI:15378"/>
        <dbReference type="ChEBI" id="CHEBI:29950"/>
        <dbReference type="ChEBI" id="CHEBI:57685"/>
        <dbReference type="ChEBI" id="CHEBI:64716"/>
        <dbReference type="ChEBI" id="CHEBI:140658"/>
        <dbReference type="EC" id="2.5.1.145"/>
    </reaction>
</comment>
<dbReference type="AlphaFoldDB" id="A0A6B0TK35"/>
<dbReference type="EC" id="2.5.1.145" evidence="7"/>
<evidence type="ECO:0000256" key="1">
    <source>
        <dbReference type="ARBA" id="ARBA00007150"/>
    </source>
</evidence>
<dbReference type="EMBL" id="WUWG01000001">
    <property type="protein sequence ID" value="MXU64216.1"/>
    <property type="molecule type" value="Genomic_DNA"/>
</dbReference>
<dbReference type="HAMAP" id="MF_01147">
    <property type="entry name" value="Lgt"/>
    <property type="match status" value="1"/>
</dbReference>
<keyword evidence="3 7" id="KW-0808">Transferase</keyword>
<name>A0A6B0TK35_9RHOB</name>
<organism evidence="8 9">
    <name type="scientific">Oceanomicrobium pacificus</name>
    <dbReference type="NCBI Taxonomy" id="2692916"/>
    <lineage>
        <taxon>Bacteria</taxon>
        <taxon>Pseudomonadati</taxon>
        <taxon>Pseudomonadota</taxon>
        <taxon>Alphaproteobacteria</taxon>
        <taxon>Rhodobacterales</taxon>
        <taxon>Paracoccaceae</taxon>
        <taxon>Oceanomicrobium</taxon>
    </lineage>
</organism>
<evidence type="ECO:0000313" key="9">
    <source>
        <dbReference type="Proteomes" id="UP000436016"/>
    </source>
</evidence>
<evidence type="ECO:0000256" key="3">
    <source>
        <dbReference type="ARBA" id="ARBA00022679"/>
    </source>
</evidence>
<comment type="similarity">
    <text evidence="1 7">Belongs to the Lgt family.</text>
</comment>
<reference evidence="8 9" key="1">
    <citation type="submission" date="2019-12" db="EMBL/GenBank/DDBJ databases">
        <title>Strain KN286 was isolated from seawater, which was collected from Caroline Seamount in the tropical western Pacific.</title>
        <authorList>
            <person name="Wang Q."/>
        </authorList>
    </citation>
    <scope>NUCLEOTIDE SEQUENCE [LARGE SCALE GENOMIC DNA]</scope>
    <source>
        <strain evidence="8 9">KN286</strain>
    </source>
</reference>
<keyword evidence="6 7" id="KW-0472">Membrane</keyword>
<dbReference type="GO" id="GO:0042158">
    <property type="term" value="P:lipoprotein biosynthetic process"/>
    <property type="evidence" value="ECO:0007669"/>
    <property type="project" value="UniProtKB-UniRule"/>
</dbReference>